<dbReference type="EMBL" id="KV441498">
    <property type="protein sequence ID" value="OAG14755.1"/>
    <property type="molecule type" value="Genomic_DNA"/>
</dbReference>
<dbReference type="AlphaFoldDB" id="A0A177D4Y6"/>
<dbReference type="KEGG" id="aalt:CC77DRAFT_1013838"/>
<protein>
    <submittedName>
        <fullName evidence="1">Uncharacterized protein</fullName>
    </submittedName>
</protein>
<dbReference type="Proteomes" id="UP000077248">
    <property type="component" value="Unassembled WGS sequence"/>
</dbReference>
<keyword evidence="2" id="KW-1185">Reference proteome</keyword>
<evidence type="ECO:0000313" key="2">
    <source>
        <dbReference type="Proteomes" id="UP000077248"/>
    </source>
</evidence>
<name>A0A177D4Y6_ALTAL</name>
<evidence type="ECO:0000313" key="1">
    <source>
        <dbReference type="EMBL" id="OAG14755.1"/>
    </source>
</evidence>
<reference evidence="1 2" key="1">
    <citation type="submission" date="2016-05" db="EMBL/GenBank/DDBJ databases">
        <title>Comparative analysis of secretome profiles of manganese(II)-oxidizing ascomycete fungi.</title>
        <authorList>
            <consortium name="DOE Joint Genome Institute"/>
            <person name="Zeiner C.A."/>
            <person name="Purvine S.O."/>
            <person name="Zink E.M."/>
            <person name="Wu S."/>
            <person name="Pasa-Tolic L."/>
            <person name="Chaput D.L."/>
            <person name="Haridas S."/>
            <person name="Grigoriev I.V."/>
            <person name="Santelli C.M."/>
            <person name="Hansel C.M."/>
        </authorList>
    </citation>
    <scope>NUCLEOTIDE SEQUENCE [LARGE SCALE GENOMIC DNA]</scope>
    <source>
        <strain evidence="1 2">SRC1lrK2f</strain>
    </source>
</reference>
<dbReference type="VEuPathDB" id="FungiDB:CC77DRAFT_1013838"/>
<gene>
    <name evidence="1" type="ORF">CC77DRAFT_1013838</name>
</gene>
<dbReference type="RefSeq" id="XP_018380176.1">
    <property type="nucleotide sequence ID" value="XM_018523863.1"/>
</dbReference>
<organism evidence="1 2">
    <name type="scientific">Alternaria alternata</name>
    <name type="common">Alternaria rot fungus</name>
    <name type="synonym">Torula alternata</name>
    <dbReference type="NCBI Taxonomy" id="5599"/>
    <lineage>
        <taxon>Eukaryota</taxon>
        <taxon>Fungi</taxon>
        <taxon>Dikarya</taxon>
        <taxon>Ascomycota</taxon>
        <taxon>Pezizomycotina</taxon>
        <taxon>Dothideomycetes</taxon>
        <taxon>Pleosporomycetidae</taxon>
        <taxon>Pleosporales</taxon>
        <taxon>Pleosporineae</taxon>
        <taxon>Pleosporaceae</taxon>
        <taxon>Alternaria</taxon>
        <taxon>Alternaria sect. Alternaria</taxon>
        <taxon>Alternaria alternata complex</taxon>
    </lineage>
</organism>
<sequence length="184" mass="21437">MHLFLLTIYGNRPWHKQIEHSEYILESSNLTKEVQSQYWDEVIRPEEIVYMIMLIKRKGDMSDTSCREFRAMNMEKTRRNKEMKCSSCGLVSGVTESTLETGHVDPASEKEIDSQAKPSKTFQSLVEKRFLRIRHQCDLSTHDLNSIPHYRLGTTDTPFCPRCDSENSGWHTFCPMCGQDDGFY</sequence>
<dbReference type="GeneID" id="29109457"/>
<proteinExistence type="predicted"/>
<accession>A0A177D4Y6</accession>